<dbReference type="Gene3D" id="1.20.1070.10">
    <property type="entry name" value="Rhodopsin 7-helix transmembrane proteins"/>
    <property type="match status" value="1"/>
</dbReference>
<feature type="region of interest" description="Disordered" evidence="5">
    <location>
        <begin position="413"/>
        <end position="434"/>
    </location>
</feature>
<sequence length="622" mass="69751">MAPVAWPPGTASLTESLASYAIITKRNSTRNSDFNDPETVALMSISLITASISVLAALCAFYWFVRMRRSFRHDLIMLLIQSDMTKALWLVVCPLAFFARKPIDSGSTSCQVLGFLLTMSVEASDIAVLLIAVHTALFILRPRNSSGAAGLYPYRRIAYICWAIIPIVLAAVVPITGGRFEDNGPQCYLPAHPTWYLRALSWIPRYIIVAAIVVTYTFLYIYVAIRFRRFSKDQRRASTVHGDDPRPNHKRDHRRANSGDVPPTPPFADYGFLDSARDSLAKDDDPSDHQRSVASTMSSLNFGGTTPISLRRPEQSLRGSVRWNPLECAVDGYFDSRVRRSSHASFAGPAASSPRAEATIAIRPPEFVHYNPPKSSQSTYGHSRWRHSMSFGTNSITGSVSNMTNSLRPGPLQANVSRQSSASSSVCLPQEETEDAMRRSREKQQRQLRLLFVYPLIYIITWVAPFVSHILRYDGNYTLPGEKSEPVALQIISIASLCIGAAVDCCFFSAWEKPWLHLHGGFWGGLASRLRIRKPSRRRQRGMGRTREERFVDAMMARVRREQEENLENMSNEAAAAAGRPSAHWTRQNSARREWWDAVDVDEYDDSSETSRPQSHGKQAKA</sequence>
<feature type="transmembrane region" description="Helical" evidence="6">
    <location>
        <begin position="203"/>
        <end position="225"/>
    </location>
</feature>
<feature type="transmembrane region" description="Helical" evidence="6">
    <location>
        <begin position="157"/>
        <end position="175"/>
    </location>
</feature>
<feature type="domain" description="G protein-coupled receptor GPR1/2/3 C-terminal" evidence="8">
    <location>
        <begin position="439"/>
        <end position="515"/>
    </location>
</feature>
<organism evidence="9 10">
    <name type="scientific">Daldinia eschscholtzii</name>
    <dbReference type="NCBI Taxonomy" id="292717"/>
    <lineage>
        <taxon>Eukaryota</taxon>
        <taxon>Fungi</taxon>
        <taxon>Dikarya</taxon>
        <taxon>Ascomycota</taxon>
        <taxon>Pezizomycotina</taxon>
        <taxon>Sordariomycetes</taxon>
        <taxon>Xylariomycetidae</taxon>
        <taxon>Xylariales</taxon>
        <taxon>Hypoxylaceae</taxon>
        <taxon>Daldinia</taxon>
    </lineage>
</organism>
<evidence type="ECO:0000259" key="7">
    <source>
        <dbReference type="Pfam" id="PF11710"/>
    </source>
</evidence>
<dbReference type="Pfam" id="PF11970">
    <property type="entry name" value="GPR_Gpa2_C"/>
    <property type="match status" value="1"/>
</dbReference>
<dbReference type="AlphaFoldDB" id="A0AAX6MY37"/>
<keyword evidence="2 6" id="KW-0812">Transmembrane</keyword>
<evidence type="ECO:0000256" key="4">
    <source>
        <dbReference type="ARBA" id="ARBA00023136"/>
    </source>
</evidence>
<dbReference type="PANTHER" id="PTHR23112:SF37">
    <property type="entry name" value="G PROTEIN-COUPLED RECEPTOR GPR1"/>
    <property type="match status" value="1"/>
</dbReference>
<gene>
    <name evidence="9" type="ORF">Daesc_000100</name>
</gene>
<feature type="compositionally biased region" description="Basic and acidic residues" evidence="5">
    <location>
        <begin position="236"/>
        <end position="247"/>
    </location>
</feature>
<feature type="transmembrane region" description="Helical" evidence="6">
    <location>
        <begin position="448"/>
        <end position="467"/>
    </location>
</feature>
<evidence type="ECO:0000256" key="3">
    <source>
        <dbReference type="ARBA" id="ARBA00022989"/>
    </source>
</evidence>
<evidence type="ECO:0000313" key="9">
    <source>
        <dbReference type="EMBL" id="KAK6957317.1"/>
    </source>
</evidence>
<evidence type="ECO:0008006" key="11">
    <source>
        <dbReference type="Google" id="ProtNLM"/>
    </source>
</evidence>
<feature type="domain" description="Glucose receptor Git3-like N-terminal" evidence="7">
    <location>
        <begin position="43"/>
        <end position="229"/>
    </location>
</feature>
<name>A0AAX6MY37_9PEZI</name>
<evidence type="ECO:0000313" key="10">
    <source>
        <dbReference type="Proteomes" id="UP001369815"/>
    </source>
</evidence>
<feature type="compositionally biased region" description="Basic and acidic residues" evidence="5">
    <location>
        <begin position="279"/>
        <end position="291"/>
    </location>
</feature>
<dbReference type="GO" id="GO:0005886">
    <property type="term" value="C:plasma membrane"/>
    <property type="evidence" value="ECO:0007669"/>
    <property type="project" value="TreeGrafter"/>
</dbReference>
<feature type="region of interest" description="Disordered" evidence="5">
    <location>
        <begin position="236"/>
        <end position="267"/>
    </location>
</feature>
<dbReference type="PANTHER" id="PTHR23112">
    <property type="entry name" value="G PROTEIN-COUPLED RECEPTOR 157-RELATED"/>
    <property type="match status" value="1"/>
</dbReference>
<dbReference type="InterPro" id="IPR022596">
    <property type="entry name" value="GPR1/2/3_C"/>
</dbReference>
<feature type="compositionally biased region" description="Polar residues" evidence="5">
    <location>
        <begin position="292"/>
        <end position="308"/>
    </location>
</feature>
<keyword evidence="4 6" id="KW-0472">Membrane</keyword>
<evidence type="ECO:0000256" key="6">
    <source>
        <dbReference type="SAM" id="Phobius"/>
    </source>
</evidence>
<dbReference type="EMBL" id="JBANMG010000001">
    <property type="protein sequence ID" value="KAK6957317.1"/>
    <property type="molecule type" value="Genomic_DNA"/>
</dbReference>
<dbReference type="SUPFAM" id="SSF81321">
    <property type="entry name" value="Family A G protein-coupled receptor-like"/>
    <property type="match status" value="1"/>
</dbReference>
<dbReference type="InterPro" id="IPR023041">
    <property type="entry name" value="Glucose_rcpt_Git3-like_N"/>
</dbReference>
<dbReference type="GO" id="GO:0007189">
    <property type="term" value="P:adenylate cyclase-activating G protein-coupled receptor signaling pathway"/>
    <property type="evidence" value="ECO:0007669"/>
    <property type="project" value="TreeGrafter"/>
</dbReference>
<evidence type="ECO:0000259" key="8">
    <source>
        <dbReference type="Pfam" id="PF11970"/>
    </source>
</evidence>
<proteinExistence type="predicted"/>
<comment type="subcellular location">
    <subcellularLocation>
        <location evidence="1">Membrane</location>
        <topology evidence="1">Multi-pass membrane protein</topology>
    </subcellularLocation>
</comment>
<dbReference type="GO" id="GO:0004930">
    <property type="term" value="F:G protein-coupled receptor activity"/>
    <property type="evidence" value="ECO:0007669"/>
    <property type="project" value="TreeGrafter"/>
</dbReference>
<keyword evidence="3 6" id="KW-1133">Transmembrane helix</keyword>
<accession>A0AAX6MY37</accession>
<evidence type="ECO:0000256" key="5">
    <source>
        <dbReference type="SAM" id="MobiDB-lite"/>
    </source>
</evidence>
<reference evidence="9 10" key="1">
    <citation type="journal article" date="2024" name="Front Chem Biol">
        <title>Unveiling the potential of Daldinia eschscholtzii MFLUCC 19-0629 through bioactivity and bioinformatics studies for enhanced sustainable agriculture production.</title>
        <authorList>
            <person name="Brooks S."/>
            <person name="Weaver J.A."/>
            <person name="Klomchit A."/>
            <person name="Alharthi S.A."/>
            <person name="Onlamun T."/>
            <person name="Nurani R."/>
            <person name="Vong T.K."/>
            <person name="Alberti F."/>
            <person name="Greco C."/>
        </authorList>
    </citation>
    <scope>NUCLEOTIDE SEQUENCE [LARGE SCALE GENOMIC DNA]</scope>
    <source>
        <strain evidence="9">MFLUCC 19-0629</strain>
    </source>
</reference>
<comment type="caution">
    <text evidence="9">The sequence shown here is derived from an EMBL/GenBank/DDBJ whole genome shotgun (WGS) entry which is preliminary data.</text>
</comment>
<feature type="transmembrane region" description="Helical" evidence="6">
    <location>
        <begin position="111"/>
        <end position="137"/>
    </location>
</feature>
<feature type="transmembrane region" description="Helical" evidence="6">
    <location>
        <begin position="40"/>
        <end position="64"/>
    </location>
</feature>
<feature type="transmembrane region" description="Helical" evidence="6">
    <location>
        <begin position="487"/>
        <end position="511"/>
    </location>
</feature>
<protein>
    <recommendedName>
        <fullName evidence="11">G protein-coupled receptor</fullName>
    </recommendedName>
</protein>
<evidence type="ECO:0000256" key="2">
    <source>
        <dbReference type="ARBA" id="ARBA00022692"/>
    </source>
</evidence>
<feature type="transmembrane region" description="Helical" evidence="6">
    <location>
        <begin position="76"/>
        <end position="99"/>
    </location>
</feature>
<feature type="region of interest" description="Disordered" evidence="5">
    <location>
        <begin position="279"/>
        <end position="313"/>
    </location>
</feature>
<dbReference type="Proteomes" id="UP001369815">
    <property type="component" value="Unassembled WGS sequence"/>
</dbReference>
<dbReference type="Pfam" id="PF11710">
    <property type="entry name" value="Git3"/>
    <property type="match status" value="1"/>
</dbReference>
<keyword evidence="10" id="KW-1185">Reference proteome</keyword>
<evidence type="ECO:0000256" key="1">
    <source>
        <dbReference type="ARBA" id="ARBA00004141"/>
    </source>
</evidence>
<feature type="region of interest" description="Disordered" evidence="5">
    <location>
        <begin position="563"/>
        <end position="592"/>
    </location>
</feature>